<evidence type="ECO:0000256" key="6">
    <source>
        <dbReference type="ARBA" id="ARBA00022989"/>
    </source>
</evidence>
<keyword evidence="5 8" id="KW-0812">Transmembrane</keyword>
<feature type="transmembrane region" description="Helical" evidence="8">
    <location>
        <begin position="121"/>
        <end position="145"/>
    </location>
</feature>
<evidence type="ECO:0000256" key="2">
    <source>
        <dbReference type="ARBA" id="ARBA00010199"/>
    </source>
</evidence>
<comment type="caution">
    <text evidence="9">The sequence shown here is derived from an EMBL/GenBank/DDBJ whole genome shotgun (WGS) entry which is preliminary data.</text>
</comment>
<sequence>MFQPDQSLISLASTISQDEIPTQSFNKEENDRFSKHHPFVNLMILTVGPFLTQFGMSILDSVDLMIISQRFKHDPSSYAVQIIGICFFVQQICIYIGMFLQQAIIVRVSSLIGEGKRTEACQLIVDIFRISIIFNIFATTITTFIARPIMNFAGCTPDLIERCMLLIISSIAGLPFTTIFHISTGYLQAIGKAVLNGVLHLAANCLQTFLITPFLQFVLKIDVTFSNISQPIAQSIIGLIVFKKIFFGSYSLKPSFNMLFKKFSPETSKALIMALPMIPVWLYDLLPSSLILRFMTTASTSDKLKRDVIGVYTVLQKIFLFGMALPMALSIGFLTAATHSMSQHNYKRMLVTLNYALLVILIFFAIFTPFIIINPAMVMNLFDISSPSQIRIAKKMVPIPMYTFSIGMACAFFVNFFIVVDKTLYSNLVALFQLISLCVGSKVLFHFFPNDPMKQMFSYTISDVSTSVITIILFLVTLIPFLKKMKKSNEILLSGKFFN</sequence>
<evidence type="ECO:0000256" key="1">
    <source>
        <dbReference type="ARBA" id="ARBA00004651"/>
    </source>
</evidence>
<feature type="transmembrane region" description="Helical" evidence="8">
    <location>
        <begin position="271"/>
        <end position="294"/>
    </location>
</feature>
<comment type="similarity">
    <text evidence="2">Belongs to the multi antimicrobial extrusion (MATE) (TC 2.A.66.1) family.</text>
</comment>
<feature type="transmembrane region" description="Helical" evidence="8">
    <location>
        <begin position="78"/>
        <end position="100"/>
    </location>
</feature>
<protein>
    <recommendedName>
        <fullName evidence="11">MatE family protein</fullName>
    </recommendedName>
</protein>
<evidence type="ECO:0000313" key="10">
    <source>
        <dbReference type="Proteomes" id="UP001470230"/>
    </source>
</evidence>
<proteinExistence type="inferred from homology"/>
<keyword evidence="3" id="KW-0813">Transport</keyword>
<keyword evidence="10" id="KW-1185">Reference proteome</keyword>
<dbReference type="InterPro" id="IPR052031">
    <property type="entry name" value="Membrane_Transporter-Flippase"/>
</dbReference>
<keyword evidence="6 8" id="KW-1133">Transmembrane helix</keyword>
<keyword evidence="7 8" id="KW-0472">Membrane</keyword>
<evidence type="ECO:0000256" key="5">
    <source>
        <dbReference type="ARBA" id="ARBA00022692"/>
    </source>
</evidence>
<reference evidence="9 10" key="1">
    <citation type="submission" date="2024-04" db="EMBL/GenBank/DDBJ databases">
        <title>Tritrichomonas musculus Genome.</title>
        <authorList>
            <person name="Alves-Ferreira E."/>
            <person name="Grigg M."/>
            <person name="Lorenzi H."/>
            <person name="Galac M."/>
        </authorList>
    </citation>
    <scope>NUCLEOTIDE SEQUENCE [LARGE SCALE GENOMIC DNA]</scope>
    <source>
        <strain evidence="9 10">EAF2021</strain>
    </source>
</reference>
<feature type="transmembrane region" description="Helical" evidence="8">
    <location>
        <begin position="399"/>
        <end position="420"/>
    </location>
</feature>
<feature type="transmembrane region" description="Helical" evidence="8">
    <location>
        <begin position="231"/>
        <end position="250"/>
    </location>
</feature>
<feature type="transmembrane region" description="Helical" evidence="8">
    <location>
        <begin position="165"/>
        <end position="187"/>
    </location>
</feature>
<feature type="transmembrane region" description="Helical" evidence="8">
    <location>
        <begin position="460"/>
        <end position="482"/>
    </location>
</feature>
<dbReference type="PANTHER" id="PTHR43549:SF2">
    <property type="entry name" value="MULTIDRUG RESISTANCE PROTEIN NORM-RELATED"/>
    <property type="match status" value="1"/>
</dbReference>
<feature type="transmembrane region" description="Helical" evidence="8">
    <location>
        <begin position="355"/>
        <end position="379"/>
    </location>
</feature>
<accession>A0ABR2HER4</accession>
<organism evidence="9 10">
    <name type="scientific">Tritrichomonas musculus</name>
    <dbReference type="NCBI Taxonomy" id="1915356"/>
    <lineage>
        <taxon>Eukaryota</taxon>
        <taxon>Metamonada</taxon>
        <taxon>Parabasalia</taxon>
        <taxon>Tritrichomonadida</taxon>
        <taxon>Tritrichomonadidae</taxon>
        <taxon>Tritrichomonas</taxon>
    </lineage>
</organism>
<evidence type="ECO:0000256" key="8">
    <source>
        <dbReference type="SAM" id="Phobius"/>
    </source>
</evidence>
<name>A0ABR2HER4_9EUKA</name>
<feature type="transmembrane region" description="Helical" evidence="8">
    <location>
        <begin position="199"/>
        <end position="219"/>
    </location>
</feature>
<evidence type="ECO:0000256" key="3">
    <source>
        <dbReference type="ARBA" id="ARBA00022448"/>
    </source>
</evidence>
<dbReference type="InterPro" id="IPR002528">
    <property type="entry name" value="MATE_fam"/>
</dbReference>
<evidence type="ECO:0000256" key="7">
    <source>
        <dbReference type="ARBA" id="ARBA00023136"/>
    </source>
</evidence>
<dbReference type="EMBL" id="JAPFFF010000030">
    <property type="protein sequence ID" value="KAK8845873.1"/>
    <property type="molecule type" value="Genomic_DNA"/>
</dbReference>
<dbReference type="Pfam" id="PF01554">
    <property type="entry name" value="MatE"/>
    <property type="match status" value="1"/>
</dbReference>
<evidence type="ECO:0000256" key="4">
    <source>
        <dbReference type="ARBA" id="ARBA00022475"/>
    </source>
</evidence>
<evidence type="ECO:0000313" key="9">
    <source>
        <dbReference type="EMBL" id="KAK8845873.1"/>
    </source>
</evidence>
<gene>
    <name evidence="9" type="ORF">M9Y10_020799</name>
</gene>
<feature type="transmembrane region" description="Helical" evidence="8">
    <location>
        <begin position="314"/>
        <end position="334"/>
    </location>
</feature>
<feature type="transmembrane region" description="Helical" evidence="8">
    <location>
        <begin position="427"/>
        <end position="448"/>
    </location>
</feature>
<keyword evidence="4" id="KW-1003">Cell membrane</keyword>
<dbReference type="Proteomes" id="UP001470230">
    <property type="component" value="Unassembled WGS sequence"/>
</dbReference>
<feature type="transmembrane region" description="Helical" evidence="8">
    <location>
        <begin position="39"/>
        <end position="58"/>
    </location>
</feature>
<evidence type="ECO:0008006" key="11">
    <source>
        <dbReference type="Google" id="ProtNLM"/>
    </source>
</evidence>
<dbReference type="PANTHER" id="PTHR43549">
    <property type="entry name" value="MULTIDRUG RESISTANCE PROTEIN YPNP-RELATED"/>
    <property type="match status" value="1"/>
</dbReference>
<comment type="subcellular location">
    <subcellularLocation>
        <location evidence="1">Cell membrane</location>
        <topology evidence="1">Multi-pass membrane protein</topology>
    </subcellularLocation>
</comment>
<dbReference type="CDD" id="cd12082">
    <property type="entry name" value="MATE_like"/>
    <property type="match status" value="1"/>
</dbReference>